<organism evidence="2 3">
    <name type="scientific">Capronia epimyces CBS 606.96</name>
    <dbReference type="NCBI Taxonomy" id="1182542"/>
    <lineage>
        <taxon>Eukaryota</taxon>
        <taxon>Fungi</taxon>
        <taxon>Dikarya</taxon>
        <taxon>Ascomycota</taxon>
        <taxon>Pezizomycotina</taxon>
        <taxon>Eurotiomycetes</taxon>
        <taxon>Chaetothyriomycetidae</taxon>
        <taxon>Chaetothyriales</taxon>
        <taxon>Herpotrichiellaceae</taxon>
        <taxon>Capronia</taxon>
    </lineage>
</organism>
<accession>W9YSS9</accession>
<evidence type="ECO:0000313" key="2">
    <source>
        <dbReference type="EMBL" id="EXJ92321.1"/>
    </source>
</evidence>
<dbReference type="Proteomes" id="UP000019478">
    <property type="component" value="Unassembled WGS sequence"/>
</dbReference>
<dbReference type="HOGENOM" id="CLU_1970254_0_0_1"/>
<feature type="compositionally biased region" description="Acidic residues" evidence="1">
    <location>
        <begin position="70"/>
        <end position="87"/>
    </location>
</feature>
<evidence type="ECO:0000256" key="1">
    <source>
        <dbReference type="SAM" id="MobiDB-lite"/>
    </source>
</evidence>
<dbReference type="EMBL" id="AMGY01000001">
    <property type="protein sequence ID" value="EXJ92321.1"/>
    <property type="molecule type" value="Genomic_DNA"/>
</dbReference>
<feature type="region of interest" description="Disordered" evidence="1">
    <location>
        <begin position="67"/>
        <end position="106"/>
    </location>
</feature>
<gene>
    <name evidence="2" type="ORF">A1O3_00871</name>
</gene>
<dbReference type="GeneID" id="19165011"/>
<sequence length="127" mass="13787">MCVTLIFRGVCPDCGRTSGPDVHFERLCEADIPCTSRNERPLRLLFNNSSVPCGACLADRLERVLTAKEDENDEDEDDVAETNDDVSGESLKVPGTTASGIDEHGTTWNTLRNDMMAGLAVGYFSTG</sequence>
<name>W9YSS9_9EURO</name>
<proteinExistence type="predicted"/>
<dbReference type="AlphaFoldDB" id="W9YSS9"/>
<comment type="caution">
    <text evidence="2">The sequence shown here is derived from an EMBL/GenBank/DDBJ whole genome shotgun (WGS) entry which is preliminary data.</text>
</comment>
<protein>
    <submittedName>
        <fullName evidence="2">Uncharacterized protein</fullName>
    </submittedName>
</protein>
<dbReference type="RefSeq" id="XP_007729211.1">
    <property type="nucleotide sequence ID" value="XM_007731021.1"/>
</dbReference>
<keyword evidence="3" id="KW-1185">Reference proteome</keyword>
<evidence type="ECO:0000313" key="3">
    <source>
        <dbReference type="Proteomes" id="UP000019478"/>
    </source>
</evidence>
<reference evidence="2 3" key="1">
    <citation type="submission" date="2013-03" db="EMBL/GenBank/DDBJ databases">
        <title>The Genome Sequence of Capronia epimyces CBS 606.96.</title>
        <authorList>
            <consortium name="The Broad Institute Genomics Platform"/>
            <person name="Cuomo C."/>
            <person name="de Hoog S."/>
            <person name="Gorbushina A."/>
            <person name="Walker B."/>
            <person name="Young S.K."/>
            <person name="Zeng Q."/>
            <person name="Gargeya S."/>
            <person name="Fitzgerald M."/>
            <person name="Haas B."/>
            <person name="Abouelleil A."/>
            <person name="Allen A.W."/>
            <person name="Alvarado L."/>
            <person name="Arachchi H.M."/>
            <person name="Berlin A.M."/>
            <person name="Chapman S.B."/>
            <person name="Gainer-Dewar J."/>
            <person name="Goldberg J."/>
            <person name="Griggs A."/>
            <person name="Gujja S."/>
            <person name="Hansen M."/>
            <person name="Howarth C."/>
            <person name="Imamovic A."/>
            <person name="Ireland A."/>
            <person name="Larimer J."/>
            <person name="McCowan C."/>
            <person name="Murphy C."/>
            <person name="Pearson M."/>
            <person name="Poon T.W."/>
            <person name="Priest M."/>
            <person name="Roberts A."/>
            <person name="Saif S."/>
            <person name="Shea T."/>
            <person name="Sisk P."/>
            <person name="Sykes S."/>
            <person name="Wortman J."/>
            <person name="Nusbaum C."/>
            <person name="Birren B."/>
        </authorList>
    </citation>
    <scope>NUCLEOTIDE SEQUENCE [LARGE SCALE GENOMIC DNA]</scope>
    <source>
        <strain evidence="2 3">CBS 606.96</strain>
    </source>
</reference>